<name>A0ABS8SK99_DATST</name>
<organism evidence="2 3">
    <name type="scientific">Datura stramonium</name>
    <name type="common">Jimsonweed</name>
    <name type="synonym">Common thornapple</name>
    <dbReference type="NCBI Taxonomy" id="4076"/>
    <lineage>
        <taxon>Eukaryota</taxon>
        <taxon>Viridiplantae</taxon>
        <taxon>Streptophyta</taxon>
        <taxon>Embryophyta</taxon>
        <taxon>Tracheophyta</taxon>
        <taxon>Spermatophyta</taxon>
        <taxon>Magnoliopsida</taxon>
        <taxon>eudicotyledons</taxon>
        <taxon>Gunneridae</taxon>
        <taxon>Pentapetalae</taxon>
        <taxon>asterids</taxon>
        <taxon>lamiids</taxon>
        <taxon>Solanales</taxon>
        <taxon>Solanaceae</taxon>
        <taxon>Solanoideae</taxon>
        <taxon>Datureae</taxon>
        <taxon>Datura</taxon>
    </lineage>
</organism>
<dbReference type="InterPro" id="IPR004158">
    <property type="entry name" value="DUF247_pln"/>
</dbReference>
<dbReference type="PANTHER" id="PTHR31549:SF171">
    <property type="entry name" value="GI15025"/>
    <property type="match status" value="1"/>
</dbReference>
<keyword evidence="1" id="KW-0472">Membrane</keyword>
<keyword evidence="1" id="KW-0812">Transmembrane</keyword>
<evidence type="ECO:0000256" key="1">
    <source>
        <dbReference type="SAM" id="Phobius"/>
    </source>
</evidence>
<keyword evidence="3" id="KW-1185">Reference proteome</keyword>
<comment type="caution">
    <text evidence="2">The sequence shown here is derived from an EMBL/GenBank/DDBJ whole genome shotgun (WGS) entry which is preliminary data.</text>
</comment>
<feature type="transmembrane region" description="Helical" evidence="1">
    <location>
        <begin position="378"/>
        <end position="400"/>
    </location>
</feature>
<accession>A0ABS8SK99</accession>
<dbReference type="Proteomes" id="UP000823775">
    <property type="component" value="Unassembled WGS sequence"/>
</dbReference>
<keyword evidence="1" id="KW-1133">Transmembrane helix</keyword>
<dbReference type="PANTHER" id="PTHR31549">
    <property type="entry name" value="PROTEIN, PUTATIVE (DUF247)-RELATED-RELATED"/>
    <property type="match status" value="1"/>
</dbReference>
<dbReference type="Pfam" id="PF03140">
    <property type="entry name" value="DUF247"/>
    <property type="match status" value="1"/>
</dbReference>
<proteinExistence type="predicted"/>
<dbReference type="EMBL" id="JACEIK010000574">
    <property type="protein sequence ID" value="MCD7459277.1"/>
    <property type="molecule type" value="Genomic_DNA"/>
</dbReference>
<gene>
    <name evidence="2" type="ORF">HAX54_040536</name>
</gene>
<reference evidence="2 3" key="1">
    <citation type="journal article" date="2021" name="BMC Genomics">
        <title>Datura genome reveals duplications of psychoactive alkaloid biosynthetic genes and high mutation rate following tissue culture.</title>
        <authorList>
            <person name="Rajewski A."/>
            <person name="Carter-House D."/>
            <person name="Stajich J."/>
            <person name="Litt A."/>
        </authorList>
    </citation>
    <scope>NUCLEOTIDE SEQUENCE [LARGE SCALE GENOMIC DNA]</scope>
    <source>
        <strain evidence="2">AR-01</strain>
    </source>
</reference>
<evidence type="ECO:0000313" key="2">
    <source>
        <dbReference type="EMBL" id="MCD7459277.1"/>
    </source>
</evidence>
<protein>
    <submittedName>
        <fullName evidence="2">Uncharacterized protein</fullName>
    </submittedName>
</protein>
<sequence length="404" mass="47414">MEYNKLKAMKALADRVKDEVSIEQLYASVRQELKRALDIYYPFSTRQICSDNDYWSGRMFFDGCFIIEFIDSGNVNTTSGCREPRPRRSWLNMKKHDRDLVWRDLLLLTNQIPFHVLDLLSRAFKCETFFNSELLTTRFLQMPLLNISSSPNPTFLDYYKRRQRFPVCDDQGPSRHLLQIYRDLWINVLLFKDDEEEEEEEEEDHLAPAFSVTELKKVGIRCCCASDHGHRPTNISPLSDIRLKSSTLSAKLFLPQLTISEWSMTLFYNLFAYEYSCRSLQHRSFEITSYLSFMSMLISGEDDVKELRDRGVLQLNLKDGDDQVVNFFRDIAAHHEPNLQAFRYVKRQISTYCNSKCLNPKIACAEFKKRYFSGPWSFLVFLAVIFTVGMTVIQTVLTFIQTYK</sequence>
<evidence type="ECO:0000313" key="3">
    <source>
        <dbReference type="Proteomes" id="UP000823775"/>
    </source>
</evidence>